<dbReference type="STRING" id="4795.A0A225VFX1"/>
<name>A0A225VFX1_9STRA</name>
<organism evidence="2 3">
    <name type="scientific">Phytophthora megakarya</name>
    <dbReference type="NCBI Taxonomy" id="4795"/>
    <lineage>
        <taxon>Eukaryota</taxon>
        <taxon>Sar</taxon>
        <taxon>Stramenopiles</taxon>
        <taxon>Oomycota</taxon>
        <taxon>Peronosporomycetes</taxon>
        <taxon>Peronosporales</taxon>
        <taxon>Peronosporaceae</taxon>
        <taxon>Phytophthora</taxon>
    </lineage>
</organism>
<accession>A0A225VFX1</accession>
<dbReference type="GO" id="GO:0003676">
    <property type="term" value="F:nucleic acid binding"/>
    <property type="evidence" value="ECO:0007669"/>
    <property type="project" value="InterPro"/>
</dbReference>
<evidence type="ECO:0000259" key="1">
    <source>
        <dbReference type="Pfam" id="PF03184"/>
    </source>
</evidence>
<sequence length="219" mass="24822">MHFGWVGKVRAITSQCLLLISVRLLDHIFNMDQTSIYIEMNPKTTVTFRDPVHCELQKNELHKTSKVVLTTQKIAYCDHRIMLEWIQKIWLPSVTYCRLLLLDSLKDHKRAAVHAELEKVMTSVEFVPAGGAGLAQPMDVSVMRVFKHNCRELFVWHHMTHDFSANATAHCRLITAIVAEAWEALNPDTIRRGFTKAGLVPIGPRTSSGEFAISQPPPP</sequence>
<comment type="caution">
    <text evidence="2">The sequence shown here is derived from an EMBL/GenBank/DDBJ whole genome shotgun (WGS) entry which is preliminary data.</text>
</comment>
<dbReference type="Pfam" id="PF03184">
    <property type="entry name" value="DDE_1"/>
    <property type="match status" value="1"/>
</dbReference>
<dbReference type="InterPro" id="IPR004875">
    <property type="entry name" value="DDE_SF_endonuclease_dom"/>
</dbReference>
<reference evidence="3" key="1">
    <citation type="submission" date="2017-03" db="EMBL/GenBank/DDBJ databases">
        <title>Phytopthora megakarya and P. palmivora, two closely related causual agents of cacao black pod achieved similar genome size and gene model numbers by different mechanisms.</title>
        <authorList>
            <person name="Ali S."/>
            <person name="Shao J."/>
            <person name="Larry D.J."/>
            <person name="Kronmiller B."/>
            <person name="Shen D."/>
            <person name="Strem M.D."/>
            <person name="Melnick R.L."/>
            <person name="Guiltinan M.J."/>
            <person name="Tyler B.M."/>
            <person name="Meinhardt L.W."/>
            <person name="Bailey B.A."/>
        </authorList>
    </citation>
    <scope>NUCLEOTIDE SEQUENCE [LARGE SCALE GENOMIC DNA]</scope>
    <source>
        <strain evidence="3">zdho120</strain>
    </source>
</reference>
<evidence type="ECO:0000313" key="2">
    <source>
        <dbReference type="EMBL" id="OWZ03839.1"/>
    </source>
</evidence>
<dbReference type="OrthoDB" id="107184at2759"/>
<evidence type="ECO:0000313" key="3">
    <source>
        <dbReference type="Proteomes" id="UP000198211"/>
    </source>
</evidence>
<dbReference type="Proteomes" id="UP000198211">
    <property type="component" value="Unassembled WGS sequence"/>
</dbReference>
<feature type="domain" description="DDE-1" evidence="1">
    <location>
        <begin position="55"/>
        <end position="194"/>
    </location>
</feature>
<proteinExistence type="predicted"/>
<keyword evidence="3" id="KW-1185">Reference proteome</keyword>
<protein>
    <recommendedName>
        <fullName evidence="1">DDE-1 domain-containing protein</fullName>
    </recommendedName>
</protein>
<gene>
    <name evidence="2" type="ORF">PHMEG_00024364</name>
</gene>
<dbReference type="EMBL" id="NBNE01005297">
    <property type="protein sequence ID" value="OWZ03839.1"/>
    <property type="molecule type" value="Genomic_DNA"/>
</dbReference>
<dbReference type="AlphaFoldDB" id="A0A225VFX1"/>